<feature type="domain" description="Endonuclease GajA/Old nuclease/RecF-like AAA" evidence="1">
    <location>
        <begin position="689"/>
        <end position="775"/>
    </location>
</feature>
<comment type="caution">
    <text evidence="2">The sequence shown here is derived from an EMBL/GenBank/DDBJ whole genome shotgun (WGS) entry which is preliminary data.</text>
</comment>
<evidence type="ECO:0000313" key="2">
    <source>
        <dbReference type="EMBL" id="OUD16194.1"/>
    </source>
</evidence>
<dbReference type="OrthoDB" id="9815944at2"/>
<protein>
    <recommendedName>
        <fullName evidence="1">Endonuclease GajA/Old nuclease/RecF-like AAA domain-containing protein</fullName>
    </recommendedName>
</protein>
<dbReference type="Gene3D" id="3.40.50.300">
    <property type="entry name" value="P-loop containing nucleotide triphosphate hydrolases"/>
    <property type="match status" value="2"/>
</dbReference>
<dbReference type="Pfam" id="PF13175">
    <property type="entry name" value="AAA_15"/>
    <property type="match status" value="1"/>
</dbReference>
<proteinExistence type="predicted"/>
<name>A0A251XC09_9GAMM</name>
<dbReference type="InterPro" id="IPR027417">
    <property type="entry name" value="P-loop_NTPase"/>
</dbReference>
<evidence type="ECO:0000313" key="3">
    <source>
        <dbReference type="Proteomes" id="UP000194798"/>
    </source>
</evidence>
<dbReference type="PANTHER" id="PTHR43581">
    <property type="entry name" value="ATP/GTP PHOSPHATASE"/>
    <property type="match status" value="1"/>
</dbReference>
<dbReference type="RefSeq" id="WP_086486594.1">
    <property type="nucleotide sequence ID" value="NZ_MSLT01000001.1"/>
</dbReference>
<keyword evidence="3" id="KW-1185">Reference proteome</keyword>
<gene>
    <name evidence="2" type="ORF">TPSD3_00255</name>
</gene>
<evidence type="ECO:0000259" key="1">
    <source>
        <dbReference type="Pfam" id="PF13175"/>
    </source>
</evidence>
<dbReference type="AlphaFoldDB" id="A0A251XC09"/>
<dbReference type="Proteomes" id="UP000194798">
    <property type="component" value="Unassembled WGS sequence"/>
</dbReference>
<organism evidence="2 3">
    <name type="scientific">Thioflexithrix psekupsensis</name>
    <dbReference type="NCBI Taxonomy" id="1570016"/>
    <lineage>
        <taxon>Bacteria</taxon>
        <taxon>Pseudomonadati</taxon>
        <taxon>Pseudomonadota</taxon>
        <taxon>Gammaproteobacteria</taxon>
        <taxon>Thiotrichales</taxon>
        <taxon>Thioflexithrix</taxon>
    </lineage>
</organism>
<sequence length="837" mass="96142">MAYFFEIQDLLESQQPLPKNVVRVYVLGKTGSGKTTFIREIMGTEQDNFPVTGKSRTTTVPTEYILHEGAEYKATVVFKEKEEILDAIHDVLVEVTTELPTTENGAISEIESEEKIKKIVELISETPCQTTRFSYILSHQQLQEMAKEIYAEMLIPNSDVKVLIKSKKEKMYDWINESVKQICHCDLSMGFYSYQRDNKADFIEISKKLLSNQENSLIPLLSYIRIEGKLLAGPFLQKNESIILIDSEGIGHNLNALSNKHFDFLNVADYVFLIEEADQPFISTSSALKEIFEKGYLDKFKFIFNKANADAESKKQVEKAIRNFSVKDRKKITAASFFLSDKAIPDANLASEIAELLEQIPLEVGKFINTYCDCSNIDKIFSDASFSLNLLQEFLNKVKDSHWKKVDALNRRIVNKQEQYGELKPVYEFCNSIFNLFDFDAIIKFNQHVTKEEKEKRINKMKQDFFQQLSTYGRWLLLEQQRESWQAALEISGSDTKTKREEAIGKISDAITEHVKSREFKMRVTHSFNAICAADPRIKISAAGAVIKLEIKQYKIIKQAEVELAGLSVIAGENDTGKSTISKIFYNEITSAVSRANGLTRLRPKEQELYQDHFYPIFIGNPDLLDKFSYIKNTFLLAEQYGFKYDLPKTVIDLILRLASKETKQTSFSSELSNDIQHIIRGKLSYKEIADNIVYEKDLINEPISMFDTASGIKMFGVLQILIQNQSLKQGSILILDEPEIHVHPNWQLKYAELMIALVKQEVRVLLTTHSHYMVEALIRYAWKEKIADKIRLYLTEKEEQQSILRDVTNDKGRIFEQLSEPFAVFDALDIEEAFHG</sequence>
<dbReference type="SUPFAM" id="SSF52540">
    <property type="entry name" value="P-loop containing nucleoside triphosphate hydrolases"/>
    <property type="match status" value="2"/>
</dbReference>
<dbReference type="PANTHER" id="PTHR43581:SF4">
    <property type="entry name" value="ATP_GTP PHOSPHATASE"/>
    <property type="match status" value="1"/>
</dbReference>
<dbReference type="EMBL" id="MSLT01000001">
    <property type="protein sequence ID" value="OUD16194.1"/>
    <property type="molecule type" value="Genomic_DNA"/>
</dbReference>
<dbReference type="InterPro" id="IPR051396">
    <property type="entry name" value="Bact_Antivir_Def_Nuclease"/>
</dbReference>
<accession>A0A251XC09</accession>
<dbReference type="InterPro" id="IPR041685">
    <property type="entry name" value="AAA_GajA/Old/RecF-like"/>
</dbReference>
<reference evidence="2 3" key="1">
    <citation type="submission" date="2016-12" db="EMBL/GenBank/DDBJ databases">
        <title>Thioflexothrix psekupsii D3 genome sequencing and assembly.</title>
        <authorList>
            <person name="Fomenkov A."/>
            <person name="Vincze T."/>
            <person name="Grabovich M."/>
            <person name="Anton B.P."/>
            <person name="Dubinina G."/>
            <person name="Orlova M."/>
            <person name="Belousova E."/>
            <person name="Roberts R.J."/>
        </authorList>
    </citation>
    <scope>NUCLEOTIDE SEQUENCE [LARGE SCALE GENOMIC DNA]</scope>
    <source>
        <strain evidence="2">D3</strain>
    </source>
</reference>